<keyword evidence="2 3" id="KW-0539">Nucleus</keyword>
<evidence type="ECO:0000313" key="7">
    <source>
        <dbReference type="Proteomes" id="UP000284706"/>
    </source>
</evidence>
<gene>
    <name evidence="6" type="ORF">CVT26_008434</name>
</gene>
<feature type="region of interest" description="Disordered" evidence="4">
    <location>
        <begin position="388"/>
        <end position="416"/>
    </location>
</feature>
<dbReference type="InParanoid" id="A0A409WXG0"/>
<keyword evidence="1" id="KW-0677">Repeat</keyword>
<accession>A0A409WXG0</accession>
<dbReference type="GO" id="GO:0003729">
    <property type="term" value="F:mRNA binding"/>
    <property type="evidence" value="ECO:0007669"/>
    <property type="project" value="TreeGrafter"/>
</dbReference>
<feature type="domain" description="Suppressor of forked" evidence="5">
    <location>
        <begin position="36"/>
        <end position="597"/>
    </location>
</feature>
<comment type="caution">
    <text evidence="6">The sequence shown here is derived from an EMBL/GenBank/DDBJ whole genome shotgun (WGS) entry which is preliminary data.</text>
</comment>
<dbReference type="Pfam" id="PF05843">
    <property type="entry name" value="Suf"/>
    <property type="match status" value="1"/>
</dbReference>
<dbReference type="InterPro" id="IPR003107">
    <property type="entry name" value="HAT"/>
</dbReference>
<dbReference type="OrthoDB" id="26282at2759"/>
<comment type="function">
    <text evidence="3">Component of the cleavage factor IA (CFIA) complex, which is involved in the endonucleolytic cleavage during polyadenylation-dependent pre-mRNA 3'-end formation.</text>
</comment>
<dbReference type="FunCoup" id="A0A409WXG0">
    <property type="interactions" value="789"/>
</dbReference>
<dbReference type="InterPro" id="IPR008847">
    <property type="entry name" value="Suf"/>
</dbReference>
<dbReference type="InterPro" id="IPR011990">
    <property type="entry name" value="TPR-like_helical_dom_sf"/>
</dbReference>
<evidence type="ECO:0000313" key="6">
    <source>
        <dbReference type="EMBL" id="PPQ83169.1"/>
    </source>
</evidence>
<feature type="compositionally biased region" description="Polar residues" evidence="4">
    <location>
        <begin position="390"/>
        <end position="403"/>
    </location>
</feature>
<evidence type="ECO:0000259" key="5">
    <source>
        <dbReference type="Pfam" id="PF05843"/>
    </source>
</evidence>
<dbReference type="Proteomes" id="UP000284706">
    <property type="component" value="Unassembled WGS sequence"/>
</dbReference>
<dbReference type="PANTHER" id="PTHR19980">
    <property type="entry name" value="RNA CLEAVAGE STIMULATION FACTOR"/>
    <property type="match status" value="1"/>
</dbReference>
<reference evidence="6 7" key="1">
    <citation type="journal article" date="2018" name="Evol. Lett.">
        <title>Horizontal gene cluster transfer increased hallucinogenic mushroom diversity.</title>
        <authorList>
            <person name="Reynolds H.T."/>
            <person name="Vijayakumar V."/>
            <person name="Gluck-Thaler E."/>
            <person name="Korotkin H.B."/>
            <person name="Matheny P.B."/>
            <person name="Slot J.C."/>
        </authorList>
    </citation>
    <scope>NUCLEOTIDE SEQUENCE [LARGE SCALE GENOMIC DNA]</scope>
    <source>
        <strain evidence="6 7">SRW20</strain>
    </source>
</reference>
<evidence type="ECO:0000256" key="2">
    <source>
        <dbReference type="ARBA" id="ARBA00023242"/>
    </source>
</evidence>
<keyword evidence="7" id="KW-1185">Reference proteome</keyword>
<evidence type="ECO:0000256" key="4">
    <source>
        <dbReference type="SAM" id="MobiDB-lite"/>
    </source>
</evidence>
<dbReference type="GO" id="GO:0005634">
    <property type="term" value="C:nucleus"/>
    <property type="evidence" value="ECO:0007669"/>
    <property type="project" value="UniProtKB-SubCell"/>
</dbReference>
<dbReference type="SMART" id="SM00386">
    <property type="entry name" value="HAT"/>
    <property type="match status" value="7"/>
</dbReference>
<dbReference type="GO" id="GO:0180010">
    <property type="term" value="P:co-transcriptional mRNA 3'-end processing, cleavage and polyadenylation pathway"/>
    <property type="evidence" value="ECO:0007669"/>
    <property type="project" value="UniProtKB-UniRule"/>
</dbReference>
<dbReference type="SUPFAM" id="SSF48452">
    <property type="entry name" value="TPR-like"/>
    <property type="match status" value="1"/>
</dbReference>
<feature type="compositionally biased region" description="Basic and acidic residues" evidence="4">
    <location>
        <begin position="404"/>
        <end position="416"/>
    </location>
</feature>
<dbReference type="GO" id="GO:0005737">
    <property type="term" value="C:cytoplasm"/>
    <property type="evidence" value="ECO:0007669"/>
    <property type="project" value="UniProtKB-SubCell"/>
</dbReference>
<proteinExistence type="predicted"/>
<dbReference type="EMBL" id="NHYE01004649">
    <property type="protein sequence ID" value="PPQ83169.1"/>
    <property type="molecule type" value="Genomic_DNA"/>
</dbReference>
<dbReference type="PANTHER" id="PTHR19980:SF0">
    <property type="entry name" value="CLEAVAGE STIMULATION FACTOR SUBUNIT 3"/>
    <property type="match status" value="1"/>
</dbReference>
<dbReference type="AlphaFoldDB" id="A0A409WXG0"/>
<feature type="non-terminal residue" evidence="6">
    <location>
        <position position="1"/>
    </location>
</feature>
<keyword evidence="3" id="KW-0507">mRNA processing</keyword>
<keyword evidence="3" id="KW-0963">Cytoplasm</keyword>
<dbReference type="Gene3D" id="1.25.40.1040">
    <property type="match status" value="1"/>
</dbReference>
<dbReference type="STRING" id="231916.A0A409WXG0"/>
<sequence>DEEPYVEGEILLSTTLSRPRNQDCPLLDIPTEYDILASELKREPQCPEYWHKLINIAEDSEDMEKIMNTYDAFLLVYPNNAFAQVRCLDHLLQHNLFEKAEIVFKRTLPESSSVNLWKRYINHVRSSVLSTISAPSQRHTIVKSYEYTLSHIGQDSDSWPIWNDYIDFLRNEPNHRQTTVEGRQALRKVYHSAVQVPLNNVDRLWKELETMELLLDDVNASDTLASLSSAHRRALDVLQQLDSFKAVFDPPRESGVFLPPLPTFSSAERGLVGKWKGYLKWEESNPLGFDEQNTPTLHLRIRMAYRKAVMYMPYHTEFWFMAYDWMSKIGSQEEAMSMLTTGLKANPSSYLLTFALAEAFEIRMKYEDVHTTYMQLLSNLRERLGRSKNAGKTSLCSSQTTTGKDPKKVDSDQTTELSKRRTEYGLVWVMYMRFGMRVGGSKALRSIFEKVRRDNWATWETYDASAMMEYHCTGDKDIASRIYEKGMAVFGREVEYVLRYLEFLISINDLKNAQVVFERAVQSLVPEHAGPLWQRWLKHQYMYGDLEDILKLEKRMAKHNSSGIDSAKDIPAVYDKIKRFAQRYCYLGTDAVADRDLGFAIVKREAALINDLHRVNLSGTRTDGKTEVADDSSRRQLRSAVDKEKTGAAYAATGHRYPGRYSPYISHRIMSREGAEKTPGYSSRYKSSLIPAPSMRNGRMDGNSAVVDLPQVLSQFLATLPCRDAFDGQPVFL</sequence>
<dbReference type="InterPro" id="IPR045243">
    <property type="entry name" value="Rna14-like"/>
</dbReference>
<comment type="subcellular location">
    <subcellularLocation>
        <location evidence="3">Nucleus</location>
    </subcellularLocation>
    <subcellularLocation>
        <location evidence="3">Cytoplasm</location>
    </subcellularLocation>
    <text evidence="3">Nucleus and/or cytoplasm.</text>
</comment>
<organism evidence="6 7">
    <name type="scientific">Gymnopilus dilepis</name>
    <dbReference type="NCBI Taxonomy" id="231916"/>
    <lineage>
        <taxon>Eukaryota</taxon>
        <taxon>Fungi</taxon>
        <taxon>Dikarya</taxon>
        <taxon>Basidiomycota</taxon>
        <taxon>Agaricomycotina</taxon>
        <taxon>Agaricomycetes</taxon>
        <taxon>Agaricomycetidae</taxon>
        <taxon>Agaricales</taxon>
        <taxon>Agaricineae</taxon>
        <taxon>Hymenogastraceae</taxon>
        <taxon>Gymnopilus</taxon>
    </lineage>
</organism>
<evidence type="ECO:0000256" key="3">
    <source>
        <dbReference type="RuleBase" id="RU369035"/>
    </source>
</evidence>
<name>A0A409WXG0_9AGAR</name>
<protein>
    <recommendedName>
        <fullName evidence="3">mRNA 3'-end-processing protein RNA14</fullName>
    </recommendedName>
</protein>
<evidence type="ECO:0000256" key="1">
    <source>
        <dbReference type="ARBA" id="ARBA00022737"/>
    </source>
</evidence>